<proteinExistence type="predicted"/>
<name>A0ABD1SNV8_9LAMI</name>
<dbReference type="AlphaFoldDB" id="A0ABD1SNV8"/>
<organism evidence="1 2">
    <name type="scientific">Forsythia ovata</name>
    <dbReference type="NCBI Taxonomy" id="205694"/>
    <lineage>
        <taxon>Eukaryota</taxon>
        <taxon>Viridiplantae</taxon>
        <taxon>Streptophyta</taxon>
        <taxon>Embryophyta</taxon>
        <taxon>Tracheophyta</taxon>
        <taxon>Spermatophyta</taxon>
        <taxon>Magnoliopsida</taxon>
        <taxon>eudicotyledons</taxon>
        <taxon>Gunneridae</taxon>
        <taxon>Pentapetalae</taxon>
        <taxon>asterids</taxon>
        <taxon>lamiids</taxon>
        <taxon>Lamiales</taxon>
        <taxon>Oleaceae</taxon>
        <taxon>Forsythieae</taxon>
        <taxon>Forsythia</taxon>
    </lineage>
</organism>
<sequence>MYPLLRRSMRGTNNQLPVGSTSNSVQRVDIPAKERCYSNEVLKRCFSETHRKHDVLVAQYFRLKFHFQNLCDEFAKSIVDGLNEVGRLCAAKQSLCSKMESSYKKSYVAYMKVHAKYIFGRKIKEIPKKFDTKVARHNMAVKLYRLALEKPKLHLPGEEPL</sequence>
<reference evidence="2" key="1">
    <citation type="submission" date="2024-07" db="EMBL/GenBank/DDBJ databases">
        <title>Two chromosome-level genome assemblies of Korean endemic species Abeliophyllum distichum and Forsythia ovata (Oleaceae).</title>
        <authorList>
            <person name="Jang H."/>
        </authorList>
    </citation>
    <scope>NUCLEOTIDE SEQUENCE [LARGE SCALE GENOMIC DNA]</scope>
</reference>
<accession>A0ABD1SNV8</accession>
<comment type="caution">
    <text evidence="1">The sequence shown here is derived from an EMBL/GenBank/DDBJ whole genome shotgun (WGS) entry which is preliminary data.</text>
</comment>
<evidence type="ECO:0000313" key="2">
    <source>
        <dbReference type="Proteomes" id="UP001604277"/>
    </source>
</evidence>
<gene>
    <name evidence="1" type="ORF">Fot_35292</name>
</gene>
<keyword evidence="2" id="KW-1185">Reference proteome</keyword>
<evidence type="ECO:0000313" key="1">
    <source>
        <dbReference type="EMBL" id="KAL2501444.1"/>
    </source>
</evidence>
<dbReference type="Proteomes" id="UP001604277">
    <property type="component" value="Unassembled WGS sequence"/>
</dbReference>
<dbReference type="EMBL" id="JBFOLJ010000010">
    <property type="protein sequence ID" value="KAL2501444.1"/>
    <property type="molecule type" value="Genomic_DNA"/>
</dbReference>
<protein>
    <submittedName>
        <fullName evidence="1">Uncharacterized protein</fullName>
    </submittedName>
</protein>